<protein>
    <submittedName>
        <fullName evidence="1">Uncharacterized protein</fullName>
    </submittedName>
</protein>
<organism evidence="1 2">
    <name type="scientific">Linum tenue</name>
    <dbReference type="NCBI Taxonomy" id="586396"/>
    <lineage>
        <taxon>Eukaryota</taxon>
        <taxon>Viridiplantae</taxon>
        <taxon>Streptophyta</taxon>
        <taxon>Embryophyta</taxon>
        <taxon>Tracheophyta</taxon>
        <taxon>Spermatophyta</taxon>
        <taxon>Magnoliopsida</taxon>
        <taxon>eudicotyledons</taxon>
        <taxon>Gunneridae</taxon>
        <taxon>Pentapetalae</taxon>
        <taxon>rosids</taxon>
        <taxon>fabids</taxon>
        <taxon>Malpighiales</taxon>
        <taxon>Linaceae</taxon>
        <taxon>Linum</taxon>
    </lineage>
</organism>
<proteinExistence type="predicted"/>
<comment type="caution">
    <text evidence="1">The sequence shown here is derived from an EMBL/GenBank/DDBJ whole genome shotgun (WGS) entry which is preliminary data.</text>
</comment>
<reference evidence="1" key="1">
    <citation type="submission" date="2022-08" db="EMBL/GenBank/DDBJ databases">
        <authorList>
            <person name="Gutierrez-Valencia J."/>
        </authorList>
    </citation>
    <scope>NUCLEOTIDE SEQUENCE</scope>
</reference>
<gene>
    <name evidence="1" type="ORF">LITE_LOCUS35278</name>
</gene>
<dbReference type="AlphaFoldDB" id="A0AAV0NV48"/>
<sequence>MARSPPKHRLPDEISSRTAATTNLLASTDASHDVVVTDGVVDRYRRNSLLARDSICLSLWFEGRRLHRQQSVWLRFWIEEALGTILQIDD</sequence>
<dbReference type="Proteomes" id="UP001154282">
    <property type="component" value="Unassembled WGS sequence"/>
</dbReference>
<accession>A0AAV0NV48</accession>
<dbReference type="EMBL" id="CAMGYJ010000008">
    <property type="protein sequence ID" value="CAI0462240.1"/>
    <property type="molecule type" value="Genomic_DNA"/>
</dbReference>
<evidence type="ECO:0000313" key="2">
    <source>
        <dbReference type="Proteomes" id="UP001154282"/>
    </source>
</evidence>
<evidence type="ECO:0000313" key="1">
    <source>
        <dbReference type="EMBL" id="CAI0462240.1"/>
    </source>
</evidence>
<keyword evidence="2" id="KW-1185">Reference proteome</keyword>
<name>A0AAV0NV48_9ROSI</name>